<protein>
    <submittedName>
        <fullName evidence="3">Helix-turn-helix transcriptional regulator</fullName>
    </submittedName>
</protein>
<dbReference type="SUPFAM" id="SSF47413">
    <property type="entry name" value="lambda repressor-like DNA-binding domains"/>
    <property type="match status" value="1"/>
</dbReference>
<dbReference type="Pfam" id="PF01381">
    <property type="entry name" value="HTH_3"/>
    <property type="match status" value="1"/>
</dbReference>
<evidence type="ECO:0000313" key="3">
    <source>
        <dbReference type="EMBL" id="HIZ22696.1"/>
    </source>
</evidence>
<keyword evidence="1" id="KW-0238">DNA-binding</keyword>
<dbReference type="PANTHER" id="PTHR46558:SF7">
    <property type="entry name" value="TRANSCRIPTIONAL REGULATOR"/>
    <property type="match status" value="1"/>
</dbReference>
<comment type="caution">
    <text evidence="3">The sequence shown here is derived from an EMBL/GenBank/DDBJ whole genome shotgun (WGS) entry which is preliminary data.</text>
</comment>
<gene>
    <name evidence="3" type="ORF">IAA21_07885</name>
</gene>
<dbReference type="CDD" id="cd00093">
    <property type="entry name" value="HTH_XRE"/>
    <property type="match status" value="1"/>
</dbReference>
<evidence type="ECO:0000256" key="1">
    <source>
        <dbReference type="ARBA" id="ARBA00023125"/>
    </source>
</evidence>
<dbReference type="Gene3D" id="1.10.260.40">
    <property type="entry name" value="lambda repressor-like DNA-binding domains"/>
    <property type="match status" value="1"/>
</dbReference>
<feature type="domain" description="HTH cro/C1-type" evidence="2">
    <location>
        <begin position="13"/>
        <end position="67"/>
    </location>
</feature>
<dbReference type="SMART" id="SM00530">
    <property type="entry name" value="HTH_XRE"/>
    <property type="match status" value="1"/>
</dbReference>
<name>A0A9D2ITJ0_9FIRM</name>
<evidence type="ECO:0000313" key="4">
    <source>
        <dbReference type="Proteomes" id="UP000824041"/>
    </source>
</evidence>
<dbReference type="PROSITE" id="PS50943">
    <property type="entry name" value="HTH_CROC1"/>
    <property type="match status" value="1"/>
</dbReference>
<sequence length="75" mass="8855">MAGKTKYTFESKIHVYRATKRMTQQELADLVGVSRQTIMQLERNRYNPSMMLAYSIAKVFDVTIEELFDFKVEEK</sequence>
<reference evidence="3" key="2">
    <citation type="submission" date="2021-04" db="EMBL/GenBank/DDBJ databases">
        <authorList>
            <person name="Gilroy R."/>
        </authorList>
    </citation>
    <scope>NUCLEOTIDE SEQUENCE</scope>
    <source>
        <strain evidence="3">14324</strain>
    </source>
</reference>
<dbReference type="EMBL" id="DXBU01000106">
    <property type="protein sequence ID" value="HIZ22696.1"/>
    <property type="molecule type" value="Genomic_DNA"/>
</dbReference>
<organism evidence="3 4">
    <name type="scientific">Candidatus Blautia faecigallinarum</name>
    <dbReference type="NCBI Taxonomy" id="2838488"/>
    <lineage>
        <taxon>Bacteria</taxon>
        <taxon>Bacillati</taxon>
        <taxon>Bacillota</taxon>
        <taxon>Clostridia</taxon>
        <taxon>Lachnospirales</taxon>
        <taxon>Lachnospiraceae</taxon>
        <taxon>Blautia</taxon>
    </lineage>
</organism>
<dbReference type="InterPro" id="IPR001387">
    <property type="entry name" value="Cro/C1-type_HTH"/>
</dbReference>
<dbReference type="PANTHER" id="PTHR46558">
    <property type="entry name" value="TRACRIPTIONAL REGULATORY PROTEIN-RELATED-RELATED"/>
    <property type="match status" value="1"/>
</dbReference>
<evidence type="ECO:0000259" key="2">
    <source>
        <dbReference type="PROSITE" id="PS50943"/>
    </source>
</evidence>
<dbReference type="GO" id="GO:0003677">
    <property type="term" value="F:DNA binding"/>
    <property type="evidence" value="ECO:0007669"/>
    <property type="project" value="UniProtKB-KW"/>
</dbReference>
<dbReference type="Proteomes" id="UP000824041">
    <property type="component" value="Unassembled WGS sequence"/>
</dbReference>
<reference evidence="3" key="1">
    <citation type="journal article" date="2021" name="PeerJ">
        <title>Extensive microbial diversity within the chicken gut microbiome revealed by metagenomics and culture.</title>
        <authorList>
            <person name="Gilroy R."/>
            <person name="Ravi A."/>
            <person name="Getino M."/>
            <person name="Pursley I."/>
            <person name="Horton D.L."/>
            <person name="Alikhan N.F."/>
            <person name="Baker D."/>
            <person name="Gharbi K."/>
            <person name="Hall N."/>
            <person name="Watson M."/>
            <person name="Adriaenssens E.M."/>
            <person name="Foster-Nyarko E."/>
            <person name="Jarju S."/>
            <person name="Secka A."/>
            <person name="Antonio M."/>
            <person name="Oren A."/>
            <person name="Chaudhuri R.R."/>
            <person name="La Ragione R."/>
            <person name="Hildebrand F."/>
            <person name="Pallen M.J."/>
        </authorList>
    </citation>
    <scope>NUCLEOTIDE SEQUENCE</scope>
    <source>
        <strain evidence="3">14324</strain>
    </source>
</reference>
<proteinExistence type="predicted"/>
<accession>A0A9D2ITJ0</accession>
<dbReference type="InterPro" id="IPR010982">
    <property type="entry name" value="Lambda_DNA-bd_dom_sf"/>
</dbReference>
<dbReference type="AlphaFoldDB" id="A0A9D2ITJ0"/>